<protein>
    <submittedName>
        <fullName evidence="4">Acyltransferase family protein</fullName>
    </submittedName>
</protein>
<feature type="region of interest" description="Disordered" evidence="1">
    <location>
        <begin position="194"/>
        <end position="220"/>
    </location>
</feature>
<feature type="compositionally biased region" description="Low complexity" evidence="1">
    <location>
        <begin position="194"/>
        <end position="208"/>
    </location>
</feature>
<feature type="transmembrane region" description="Helical" evidence="2">
    <location>
        <begin position="12"/>
        <end position="30"/>
    </location>
</feature>
<evidence type="ECO:0000259" key="3">
    <source>
        <dbReference type="Pfam" id="PF01757"/>
    </source>
</evidence>
<evidence type="ECO:0000313" key="4">
    <source>
        <dbReference type="EMBL" id="ODN69655.1"/>
    </source>
</evidence>
<dbReference type="AlphaFoldDB" id="A0A1E3H0I1"/>
<comment type="caution">
    <text evidence="4">The sequence shown here is derived from an EMBL/GenBank/DDBJ whole genome shotgun (WGS) entry which is preliminary data.</text>
</comment>
<dbReference type="EMBL" id="MCRJ01000080">
    <property type="protein sequence ID" value="ODN69655.1"/>
    <property type="molecule type" value="Genomic_DNA"/>
</dbReference>
<dbReference type="PATRIC" id="fig|1439726.3.peg.3186"/>
<organism evidence="4 5">
    <name type="scientific">Methylobrevis pamukkalensis</name>
    <dbReference type="NCBI Taxonomy" id="1439726"/>
    <lineage>
        <taxon>Bacteria</taxon>
        <taxon>Pseudomonadati</taxon>
        <taxon>Pseudomonadota</taxon>
        <taxon>Alphaproteobacteria</taxon>
        <taxon>Hyphomicrobiales</taxon>
        <taxon>Pleomorphomonadaceae</taxon>
        <taxon>Methylobrevis</taxon>
    </lineage>
</organism>
<gene>
    <name evidence="4" type="ORF">A6302_03033</name>
</gene>
<feature type="transmembrane region" description="Helical" evidence="2">
    <location>
        <begin position="50"/>
        <end position="69"/>
    </location>
</feature>
<dbReference type="Pfam" id="PF01757">
    <property type="entry name" value="Acyl_transf_3"/>
    <property type="match status" value="1"/>
</dbReference>
<dbReference type="GO" id="GO:0016747">
    <property type="term" value="F:acyltransferase activity, transferring groups other than amino-acyl groups"/>
    <property type="evidence" value="ECO:0007669"/>
    <property type="project" value="InterPro"/>
</dbReference>
<dbReference type="PANTHER" id="PTHR23028">
    <property type="entry name" value="ACETYLTRANSFERASE"/>
    <property type="match status" value="1"/>
</dbReference>
<feature type="transmembrane region" description="Helical" evidence="2">
    <location>
        <begin position="143"/>
        <end position="165"/>
    </location>
</feature>
<dbReference type="GO" id="GO:0016020">
    <property type="term" value="C:membrane"/>
    <property type="evidence" value="ECO:0007669"/>
    <property type="project" value="TreeGrafter"/>
</dbReference>
<dbReference type="InterPro" id="IPR050879">
    <property type="entry name" value="Acyltransferase_3"/>
</dbReference>
<proteinExistence type="predicted"/>
<dbReference type="Proteomes" id="UP000094622">
    <property type="component" value="Unassembled WGS sequence"/>
</dbReference>
<keyword evidence="5" id="KW-1185">Reference proteome</keyword>
<name>A0A1E3H0I1_9HYPH</name>
<dbReference type="RefSeq" id="WP_069307477.1">
    <property type="nucleotide sequence ID" value="NZ_MCRJ01000080.1"/>
</dbReference>
<keyword evidence="2" id="KW-0472">Membrane</keyword>
<keyword evidence="2" id="KW-0812">Transmembrane</keyword>
<feature type="transmembrane region" description="Helical" evidence="2">
    <location>
        <begin position="90"/>
        <end position="110"/>
    </location>
</feature>
<dbReference type="InterPro" id="IPR002656">
    <property type="entry name" value="Acyl_transf_3_dom"/>
</dbReference>
<keyword evidence="4" id="KW-0012">Acyltransferase</keyword>
<accession>A0A1E3H0I1</accession>
<feature type="domain" description="Acyltransferase 3" evidence="3">
    <location>
        <begin position="13"/>
        <end position="184"/>
    </location>
</feature>
<keyword evidence="2" id="KW-1133">Transmembrane helix</keyword>
<evidence type="ECO:0000256" key="1">
    <source>
        <dbReference type="SAM" id="MobiDB-lite"/>
    </source>
</evidence>
<evidence type="ECO:0000313" key="5">
    <source>
        <dbReference type="Proteomes" id="UP000094622"/>
    </source>
</evidence>
<sequence>MTERGTFQHYHVFDAWRFGAAMTVMLYHFLHYDPTAATWMPQAAEKLQQVIDLFFILSGFVIMSSYGTSVRSLATFRSFIVRRLSRIYPLHLLTLGFFVAIGVAGALGIVHLENPARFDLATVPLHLLMIHAWGLMPDLTFNYVSWSLSAEWMAYLAFPAIALAYRRGGLPALFATCVAPACWSRGWCWPASSRRSGGSTRPPSAPSGHCPPSSSAAARR</sequence>
<dbReference type="GO" id="GO:0000271">
    <property type="term" value="P:polysaccharide biosynthetic process"/>
    <property type="evidence" value="ECO:0007669"/>
    <property type="project" value="TreeGrafter"/>
</dbReference>
<dbReference type="OrthoDB" id="9796461at2"/>
<dbReference type="PANTHER" id="PTHR23028:SF53">
    <property type="entry name" value="ACYL_TRANSF_3 DOMAIN-CONTAINING PROTEIN"/>
    <property type="match status" value="1"/>
</dbReference>
<keyword evidence="4" id="KW-0808">Transferase</keyword>
<reference evidence="4 5" key="1">
    <citation type="submission" date="2016-07" db="EMBL/GenBank/DDBJ databases">
        <title>Draft Genome Sequence of Methylobrevis pamukkalensis PK2.</title>
        <authorList>
            <person name="Vasilenko O.V."/>
            <person name="Doronina N.V."/>
            <person name="Shmareva M.N."/>
            <person name="Tarlachkov S.V."/>
            <person name="Mustakhimov I."/>
            <person name="Trotsenko Y.A."/>
        </authorList>
    </citation>
    <scope>NUCLEOTIDE SEQUENCE [LARGE SCALE GENOMIC DNA]</scope>
    <source>
        <strain evidence="4 5">PK2</strain>
    </source>
</reference>
<evidence type="ECO:0000256" key="2">
    <source>
        <dbReference type="SAM" id="Phobius"/>
    </source>
</evidence>